<proteinExistence type="predicted"/>
<dbReference type="SMART" id="SM00612">
    <property type="entry name" value="Kelch"/>
    <property type="match status" value="2"/>
</dbReference>
<comment type="caution">
    <text evidence="5">The sequence shown here is derived from an EMBL/GenBank/DDBJ whole genome shotgun (WGS) entry which is preliminary data.</text>
</comment>
<dbReference type="Gene3D" id="2.130.10.80">
    <property type="entry name" value="Galactose oxidase/kelch, beta-propeller"/>
    <property type="match status" value="1"/>
</dbReference>
<dbReference type="PROSITE" id="PS50231">
    <property type="entry name" value="RICIN_B_LECTIN"/>
    <property type="match status" value="3"/>
</dbReference>
<feature type="domain" description="Ricin B lectin" evidence="4">
    <location>
        <begin position="371"/>
        <end position="508"/>
    </location>
</feature>
<accession>A0A4Z0NQY6</accession>
<feature type="signal peptide" evidence="3">
    <location>
        <begin position="1"/>
        <end position="25"/>
    </location>
</feature>
<evidence type="ECO:0000256" key="2">
    <source>
        <dbReference type="SAM" id="MobiDB-lite"/>
    </source>
</evidence>
<reference evidence="5 6" key="1">
    <citation type="submission" date="2019-04" db="EMBL/GenBank/DDBJ databases">
        <authorList>
            <person name="Feng G."/>
            <person name="Zhu H."/>
        </authorList>
    </citation>
    <scope>NUCLEOTIDE SEQUENCE [LARGE SCALE GENOMIC DNA]</scope>
    <source>
        <strain evidence="5 6">6HR-1</strain>
    </source>
</reference>
<dbReference type="Pfam" id="PF14200">
    <property type="entry name" value="RicinB_lectin_2"/>
    <property type="match status" value="1"/>
</dbReference>
<evidence type="ECO:0000313" key="5">
    <source>
        <dbReference type="EMBL" id="TGD99424.1"/>
    </source>
</evidence>
<sequence length="981" mass="100079">MRTFLTISALLAPMVTALLGTPALAQSALPGPGGGTLKAAHSGLCLAVAAGNRADGAAVTQQPCTGGDEQIWDTKPQRSGVAYVNRMSGKCLNVSGLTNALTQAGTQVFQWTCAGAANDTWTAQAQTWGSGYRLVAEVSGMCLNVSGAFTSVGAGTIQWPCVGAANETFTSTAAGRAAAPQSALPGPGGGTLKAAHSGLCLAVAAGNRADGAAITQQPCTGGDEQIWDTKPQRSGVAYVNRMSGKCLNVSGLTNALTQAGTQVFQWTCAGAANDTWTAQAQTWGSGYRLVAEVSGMCLNVNGAFTSVGAGTIQWPCVGAVNETFSSAPAAGMGSTTGPGTGTVGGSGSGTGGGSTGGGGGGTVPPGDAPPATTGLIVAKHSAMCVENPGAQTAAGVGIDQWPCEPGATHMDWTFVPASTGYQIRNAKSGLCLTVTNGATNNGAGTSQQSCDASTTGGLWTLRKVGGFYEIVAVHSGRCLTVSSASRDNNAAVIQWDCTLQDNTVFALVPPAPPSAWTPLTTLGLVPVSATVMPSGKVMLWAAESRTSFGSGNGTWITVYDPGTGTSNDTYVSNTNHDMFCVGTNLLPDGRMMITGGITAGGTSLYNPDTNQWSTGPTLTIPRGYNANVTLSTGETMTYGGSWSGNIGGKSAEVWSAAARSWRVLTNVSGDAAAEPGVDLYRADNHFWLFGVSNGYVFHAGPSREMHWIGTGGTGSFASAGNRADDAFSINGTATMFDVNRIFKAGGAPQYQYQPANGATYTIDIGRGPGSTPTVAAAAPLQFARAFHNSVVLPSGDVIVVGGQTVPIPFTDSTPIYYPELWSPTKNTVVRLAPISVPRTYHSIALLLPDGRVLSAGGGLCNCSADHPNLQILTPPYLYGANGQLASRPAITAAPTAAALGSTIKATTDRAVRSFALVRLGSTTHTVNNDQRRVPLTISGSNGTQYILALPSDPGIVTPGNWMLFALDAGGVPSIAKIMRIR</sequence>
<evidence type="ECO:0000259" key="4">
    <source>
        <dbReference type="SMART" id="SM00458"/>
    </source>
</evidence>
<dbReference type="InterPro" id="IPR013783">
    <property type="entry name" value="Ig-like_fold"/>
</dbReference>
<dbReference type="OrthoDB" id="7821947at2"/>
<feature type="compositionally biased region" description="Gly residues" evidence="2">
    <location>
        <begin position="334"/>
        <end position="363"/>
    </location>
</feature>
<dbReference type="InterPro" id="IPR009880">
    <property type="entry name" value="Glyoxal_oxidase_N"/>
</dbReference>
<dbReference type="SUPFAM" id="SSF50370">
    <property type="entry name" value="Ricin B-like lectins"/>
    <property type="match status" value="3"/>
</dbReference>
<keyword evidence="6" id="KW-1185">Reference proteome</keyword>
<evidence type="ECO:0000256" key="3">
    <source>
        <dbReference type="SAM" id="SignalP"/>
    </source>
</evidence>
<dbReference type="InterPro" id="IPR014756">
    <property type="entry name" value="Ig_E-set"/>
</dbReference>
<feature type="chain" id="PRO_5021419525" evidence="3">
    <location>
        <begin position="26"/>
        <end position="981"/>
    </location>
</feature>
<evidence type="ECO:0000256" key="1">
    <source>
        <dbReference type="ARBA" id="ARBA00022729"/>
    </source>
</evidence>
<evidence type="ECO:0000313" key="6">
    <source>
        <dbReference type="Proteomes" id="UP000297535"/>
    </source>
</evidence>
<feature type="domain" description="Ricin B lectin" evidence="4">
    <location>
        <begin position="33"/>
        <end position="172"/>
    </location>
</feature>
<dbReference type="Pfam" id="PF07250">
    <property type="entry name" value="Glyoxal_oxid_N"/>
    <property type="match status" value="1"/>
</dbReference>
<dbReference type="SUPFAM" id="SSF81296">
    <property type="entry name" value="E set domains"/>
    <property type="match status" value="1"/>
</dbReference>
<dbReference type="Gene3D" id="2.80.10.50">
    <property type="match status" value="3"/>
</dbReference>
<name>A0A4Z0NQY6_9HYPH</name>
<dbReference type="EMBL" id="SRLB01000008">
    <property type="protein sequence ID" value="TGD99424.1"/>
    <property type="molecule type" value="Genomic_DNA"/>
</dbReference>
<dbReference type="Proteomes" id="UP000297535">
    <property type="component" value="Unassembled WGS sequence"/>
</dbReference>
<dbReference type="PANTHER" id="PTHR32208:SF56">
    <property type="entry name" value="GALACTOSE OXIDASE-RELATED"/>
    <property type="match status" value="1"/>
</dbReference>
<feature type="region of interest" description="Disordered" evidence="2">
    <location>
        <begin position="330"/>
        <end position="372"/>
    </location>
</feature>
<dbReference type="InterPro" id="IPR000772">
    <property type="entry name" value="Ricin_B_lectin"/>
</dbReference>
<feature type="domain" description="Ricin B lectin" evidence="4">
    <location>
        <begin position="188"/>
        <end position="327"/>
    </location>
</feature>
<dbReference type="SMART" id="SM00458">
    <property type="entry name" value="RICIN"/>
    <property type="match status" value="3"/>
</dbReference>
<dbReference type="InterPro" id="IPR037293">
    <property type="entry name" value="Gal_Oxidase_central_sf"/>
</dbReference>
<dbReference type="SUPFAM" id="SSF50965">
    <property type="entry name" value="Galactose oxidase, central domain"/>
    <property type="match status" value="1"/>
</dbReference>
<gene>
    <name evidence="5" type="ORF">EU555_13035</name>
</gene>
<dbReference type="InterPro" id="IPR015202">
    <property type="entry name" value="GO-like_E_set"/>
</dbReference>
<dbReference type="PANTHER" id="PTHR32208">
    <property type="entry name" value="SECRETED PROTEIN-RELATED"/>
    <property type="match status" value="1"/>
</dbReference>
<dbReference type="Pfam" id="PF00652">
    <property type="entry name" value="Ricin_B_lectin"/>
    <property type="match status" value="2"/>
</dbReference>
<dbReference type="Pfam" id="PF09118">
    <property type="entry name" value="GO-like_E_set"/>
    <property type="match status" value="1"/>
</dbReference>
<dbReference type="CDD" id="cd02851">
    <property type="entry name" value="E_set_GO_C"/>
    <property type="match status" value="1"/>
</dbReference>
<dbReference type="InterPro" id="IPR035992">
    <property type="entry name" value="Ricin_B-like_lectins"/>
</dbReference>
<dbReference type="AlphaFoldDB" id="A0A4Z0NQY6"/>
<dbReference type="CDD" id="cd00161">
    <property type="entry name" value="beta-trefoil_Ricin-like"/>
    <property type="match status" value="4"/>
</dbReference>
<keyword evidence="1 3" id="KW-0732">Signal</keyword>
<dbReference type="Gene3D" id="2.60.40.10">
    <property type="entry name" value="Immunoglobulins"/>
    <property type="match status" value="1"/>
</dbReference>
<dbReference type="InterPro" id="IPR006652">
    <property type="entry name" value="Kelch_1"/>
</dbReference>
<organism evidence="5 6">
    <name type="scientific">Methylobacterium nonmethylotrophicum</name>
    <dbReference type="NCBI Taxonomy" id="1141884"/>
    <lineage>
        <taxon>Bacteria</taxon>
        <taxon>Pseudomonadati</taxon>
        <taxon>Pseudomonadota</taxon>
        <taxon>Alphaproteobacteria</taxon>
        <taxon>Hyphomicrobiales</taxon>
        <taxon>Methylobacteriaceae</taxon>
        <taxon>Methylobacterium</taxon>
    </lineage>
</organism>
<dbReference type="InterPro" id="IPR011043">
    <property type="entry name" value="Gal_Oxase/kelch_b-propeller"/>
</dbReference>
<protein>
    <submittedName>
        <fullName evidence="5">DUF1929 domain-containing protein</fullName>
    </submittedName>
</protein>